<dbReference type="RefSeq" id="WP_177185572.1">
    <property type="nucleotide sequence ID" value="NZ_JRYB01000001.1"/>
</dbReference>
<name>A0A1S2NI10_9BURK</name>
<dbReference type="AlphaFoldDB" id="A0A1S2NI10"/>
<reference evidence="1 2" key="1">
    <citation type="submission" date="2014-10" db="EMBL/GenBank/DDBJ databases">
        <authorList>
            <person name="Seo M.-J."/>
            <person name="Seok Y.J."/>
            <person name="Cha I.-T."/>
        </authorList>
    </citation>
    <scope>NUCLEOTIDE SEQUENCE [LARGE SCALE GENOMIC DNA]</scope>
    <source>
        <strain evidence="1 2">NEU</strain>
    </source>
</reference>
<proteinExistence type="predicted"/>
<gene>
    <name evidence="1" type="ORF">LO55_5023</name>
</gene>
<accession>A0A1S2NI10</accession>
<sequence length="48" mass="5253">MKVVKFLKPWKIYSPGDVAGFEEDQAEALIKAKAAEPHADEKAKPAAK</sequence>
<evidence type="ECO:0000313" key="1">
    <source>
        <dbReference type="EMBL" id="OIJ44430.1"/>
    </source>
</evidence>
<dbReference type="Proteomes" id="UP000180246">
    <property type="component" value="Unassembled WGS sequence"/>
</dbReference>
<protein>
    <submittedName>
        <fullName evidence="1">Uncharacterized protein</fullName>
    </submittedName>
</protein>
<comment type="caution">
    <text evidence="1">The sequence shown here is derived from an EMBL/GenBank/DDBJ whole genome shotgun (WGS) entry which is preliminary data.</text>
</comment>
<dbReference type="EMBL" id="JRYB01000001">
    <property type="protein sequence ID" value="OIJ44430.1"/>
    <property type="molecule type" value="Genomic_DNA"/>
</dbReference>
<organism evidence="1 2">
    <name type="scientific">Massilia timonae</name>
    <dbReference type="NCBI Taxonomy" id="47229"/>
    <lineage>
        <taxon>Bacteria</taxon>
        <taxon>Pseudomonadati</taxon>
        <taxon>Pseudomonadota</taxon>
        <taxon>Betaproteobacteria</taxon>
        <taxon>Burkholderiales</taxon>
        <taxon>Oxalobacteraceae</taxon>
        <taxon>Telluria group</taxon>
        <taxon>Massilia</taxon>
    </lineage>
</organism>
<evidence type="ECO:0000313" key="2">
    <source>
        <dbReference type="Proteomes" id="UP000180246"/>
    </source>
</evidence>